<evidence type="ECO:0000313" key="1">
    <source>
        <dbReference type="EMBL" id="QBK90590.1"/>
    </source>
</evidence>
<organism evidence="1">
    <name type="scientific">Pithovirus LCPAC104</name>
    <dbReference type="NCBI Taxonomy" id="2506589"/>
    <lineage>
        <taxon>Viruses</taxon>
        <taxon>Pithoviruses</taxon>
    </lineage>
</organism>
<proteinExistence type="predicted"/>
<reference evidence="1" key="1">
    <citation type="journal article" date="2019" name="MBio">
        <title>Virus Genomes from Deep Sea Sediments Expand the Ocean Megavirome and Support Independent Origins of Viral Gigantism.</title>
        <authorList>
            <person name="Backstrom D."/>
            <person name="Yutin N."/>
            <person name="Jorgensen S.L."/>
            <person name="Dharamshi J."/>
            <person name="Homa F."/>
            <person name="Zaremba-Niedwiedzka K."/>
            <person name="Spang A."/>
            <person name="Wolf Y.I."/>
            <person name="Koonin E.V."/>
            <person name="Ettema T.J."/>
        </authorList>
    </citation>
    <scope>NUCLEOTIDE SEQUENCE</scope>
</reference>
<dbReference type="EMBL" id="MK500494">
    <property type="protein sequence ID" value="QBK90590.1"/>
    <property type="molecule type" value="Genomic_DNA"/>
</dbReference>
<protein>
    <submittedName>
        <fullName evidence="1">Uncharacterized protein</fullName>
    </submittedName>
</protein>
<sequence length="125" mass="15315">MTNYSFNGIYINNNNPIFFKYYPKINTIPNDLKGKNFILENKKLYFSTLEIILFDDNENRKYIEYISNRKTLYIKNFQYIDDIYFIKLSENNFINGIILSFIKNKENYFLRNLSYQDYEKIRNIC</sequence>
<accession>A0A481Z679</accession>
<name>A0A481Z679_9VIRU</name>
<gene>
    <name evidence="1" type="ORF">LCPAC104_00860</name>
</gene>